<gene>
    <name evidence="2" type="primary">38</name>
</gene>
<feature type="transmembrane region" description="Helical" evidence="1">
    <location>
        <begin position="12"/>
        <end position="32"/>
    </location>
</feature>
<organism evidence="2 3">
    <name type="scientific">Cotia virus</name>
    <dbReference type="NCBI Taxonomy" id="39444"/>
    <lineage>
        <taxon>Viruses</taxon>
        <taxon>Varidnaviria</taxon>
        <taxon>Bamfordvirae</taxon>
        <taxon>Nucleocytoviricota</taxon>
        <taxon>Pokkesviricetes</taxon>
        <taxon>Chitovirales</taxon>
        <taxon>Poxviridae</taxon>
        <taxon>Chordopoxvirinae</taxon>
        <taxon>Oryzopoxvirus</taxon>
        <taxon>Oryzopoxvirus cotia</taxon>
    </lineage>
</organism>
<evidence type="ECO:0000313" key="2">
    <source>
        <dbReference type="EMBL" id="AIT70653.1"/>
    </source>
</evidence>
<reference evidence="2 3" key="1">
    <citation type="submission" date="2014-09" db="EMBL/GenBank/DDBJ databases">
        <title>Complete Genome Sequence of the Embu Virus Strain SPAn 880.</title>
        <authorList>
            <person name="Ibrahim M.S."/>
            <person name="Antwerpen M.H."/>
            <person name="Georgi E."/>
            <person name="Vette P."/>
            <person name="Zoeller G."/>
            <person name="Meyer H."/>
        </authorList>
    </citation>
    <scope>NUCLEOTIDE SEQUENCE [LARGE SCALE GENOMIC DNA]</scope>
    <source>
        <strain evidence="2">SPAn880</strain>
    </source>
</reference>
<evidence type="ECO:0000313" key="3">
    <source>
        <dbReference type="Proteomes" id="UP000121784"/>
    </source>
</evidence>
<dbReference type="EMBL" id="KM595078">
    <property type="protein sequence ID" value="AIT70653.1"/>
    <property type="molecule type" value="Genomic_DNA"/>
</dbReference>
<keyword evidence="1" id="KW-0812">Transmembrane</keyword>
<accession>A0A097IVN6</accession>
<protein>
    <submittedName>
        <fullName evidence="2">Uncharacterized protein</fullName>
    </submittedName>
</protein>
<sequence>MFENIDDSMIFYYSFVLSIIIILVLAGIYYVVKFIQDSDVKIIKSIKEKMYNVINKNKYIKLDNIYHINNDETLKGIDIE</sequence>
<dbReference type="Proteomes" id="UP000121784">
    <property type="component" value="Segment"/>
</dbReference>
<keyword evidence="1" id="KW-1133">Transmembrane helix</keyword>
<name>A0A097IVN6_9POXV</name>
<proteinExistence type="predicted"/>
<evidence type="ECO:0000256" key="1">
    <source>
        <dbReference type="SAM" id="Phobius"/>
    </source>
</evidence>
<keyword evidence="1" id="KW-0472">Membrane</keyword>